<evidence type="ECO:0000313" key="2">
    <source>
        <dbReference type="Proteomes" id="UP000799757"/>
    </source>
</evidence>
<keyword evidence="2" id="KW-1185">Reference proteome</keyword>
<gene>
    <name evidence="1" type="ORF">K505DRAFT_246469</name>
</gene>
<dbReference type="OrthoDB" id="3794487at2759"/>
<proteinExistence type="predicted"/>
<name>A0A6A6X8F8_9PLEO</name>
<feature type="non-terminal residue" evidence="1">
    <location>
        <position position="1"/>
    </location>
</feature>
<reference evidence="1" key="1">
    <citation type="journal article" date="2020" name="Stud. Mycol.">
        <title>101 Dothideomycetes genomes: a test case for predicting lifestyles and emergence of pathogens.</title>
        <authorList>
            <person name="Haridas S."/>
            <person name="Albert R."/>
            <person name="Binder M."/>
            <person name="Bloem J."/>
            <person name="Labutti K."/>
            <person name="Salamov A."/>
            <person name="Andreopoulos B."/>
            <person name="Baker S."/>
            <person name="Barry K."/>
            <person name="Bills G."/>
            <person name="Bluhm B."/>
            <person name="Cannon C."/>
            <person name="Castanera R."/>
            <person name="Culley D."/>
            <person name="Daum C."/>
            <person name="Ezra D."/>
            <person name="Gonzalez J."/>
            <person name="Henrissat B."/>
            <person name="Kuo A."/>
            <person name="Liang C."/>
            <person name="Lipzen A."/>
            <person name="Lutzoni F."/>
            <person name="Magnuson J."/>
            <person name="Mondo S."/>
            <person name="Nolan M."/>
            <person name="Ohm R."/>
            <person name="Pangilinan J."/>
            <person name="Park H.-J."/>
            <person name="Ramirez L."/>
            <person name="Alfaro M."/>
            <person name="Sun H."/>
            <person name="Tritt A."/>
            <person name="Yoshinaga Y."/>
            <person name="Zwiers L.-H."/>
            <person name="Turgeon B."/>
            <person name="Goodwin S."/>
            <person name="Spatafora J."/>
            <person name="Crous P."/>
            <person name="Grigoriev I."/>
        </authorList>
    </citation>
    <scope>NUCLEOTIDE SEQUENCE</scope>
    <source>
        <strain evidence="1">CBS 109.77</strain>
    </source>
</reference>
<dbReference type="AlphaFoldDB" id="A0A6A6X8F8"/>
<organism evidence="1 2">
    <name type="scientific">Melanomma pulvis-pyrius CBS 109.77</name>
    <dbReference type="NCBI Taxonomy" id="1314802"/>
    <lineage>
        <taxon>Eukaryota</taxon>
        <taxon>Fungi</taxon>
        <taxon>Dikarya</taxon>
        <taxon>Ascomycota</taxon>
        <taxon>Pezizomycotina</taxon>
        <taxon>Dothideomycetes</taxon>
        <taxon>Pleosporomycetidae</taxon>
        <taxon>Pleosporales</taxon>
        <taxon>Melanommataceae</taxon>
        <taxon>Melanomma</taxon>
    </lineage>
</organism>
<protein>
    <submittedName>
        <fullName evidence="1">Uncharacterized protein</fullName>
    </submittedName>
</protein>
<evidence type="ECO:0000313" key="1">
    <source>
        <dbReference type="EMBL" id="KAF2792541.1"/>
    </source>
</evidence>
<sequence>RNLLGYIRFKWDKNEEGTLEVTNFKSSLQLWHLSIGGTSKSLDVHQTGQHGEGLKIAALIFRRFPHNHTFRIDSSGFRWNFNFDTKRQLLCRLSRLLDADQKIQARRSVRGRPRTTTHRKWEDVSVFIGAPTKGRGSNSVVHKGQKIPLTGFREWLKVTIDIEGPESVIRTTCGDLIMDPAYRNKLYLRGLLLPQGSTTGRPLLYG</sequence>
<dbReference type="Proteomes" id="UP000799757">
    <property type="component" value="Unassembled WGS sequence"/>
</dbReference>
<dbReference type="EMBL" id="MU001965">
    <property type="protein sequence ID" value="KAF2792541.1"/>
    <property type="molecule type" value="Genomic_DNA"/>
</dbReference>
<accession>A0A6A6X8F8</accession>